<keyword evidence="9" id="KW-0131">Cell cycle</keyword>
<dbReference type="GO" id="GO:0051225">
    <property type="term" value="P:spindle assembly"/>
    <property type="evidence" value="ECO:0007669"/>
    <property type="project" value="InterPro"/>
</dbReference>
<keyword evidence="5" id="KW-0493">Microtubule</keyword>
<reference evidence="13" key="1">
    <citation type="journal article" date="2023" name="Science">
        <title>Genome structures resolve the early diversification of teleost fishes.</title>
        <authorList>
            <person name="Parey E."/>
            <person name="Louis A."/>
            <person name="Montfort J."/>
            <person name="Bouchez O."/>
            <person name="Roques C."/>
            <person name="Iampietro C."/>
            <person name="Lluch J."/>
            <person name="Castinel A."/>
            <person name="Donnadieu C."/>
            <person name="Desvignes T."/>
            <person name="Floi Bucao C."/>
            <person name="Jouanno E."/>
            <person name="Wen M."/>
            <person name="Mejri S."/>
            <person name="Dirks R."/>
            <person name="Jansen H."/>
            <person name="Henkel C."/>
            <person name="Chen W.J."/>
            <person name="Zahm M."/>
            <person name="Cabau C."/>
            <person name="Klopp C."/>
            <person name="Thompson A.W."/>
            <person name="Robinson-Rechavi M."/>
            <person name="Braasch I."/>
            <person name="Lecointre G."/>
            <person name="Bobe J."/>
            <person name="Postlethwait J.H."/>
            <person name="Berthelot C."/>
            <person name="Roest Crollius H."/>
            <person name="Guiguen Y."/>
        </authorList>
    </citation>
    <scope>NUCLEOTIDE SEQUENCE</scope>
    <source>
        <strain evidence="13">WJC10195</strain>
    </source>
</reference>
<organism evidence="13 14">
    <name type="scientific">Synaphobranchus kaupii</name>
    <name type="common">Kaup's arrowtooth eel</name>
    <dbReference type="NCBI Taxonomy" id="118154"/>
    <lineage>
        <taxon>Eukaryota</taxon>
        <taxon>Metazoa</taxon>
        <taxon>Chordata</taxon>
        <taxon>Craniata</taxon>
        <taxon>Vertebrata</taxon>
        <taxon>Euteleostomi</taxon>
        <taxon>Actinopterygii</taxon>
        <taxon>Neopterygii</taxon>
        <taxon>Teleostei</taxon>
        <taxon>Anguilliformes</taxon>
        <taxon>Synaphobranchidae</taxon>
        <taxon>Synaphobranchus</taxon>
    </lineage>
</organism>
<feature type="compositionally biased region" description="Low complexity" evidence="11">
    <location>
        <begin position="452"/>
        <end position="463"/>
    </location>
</feature>
<dbReference type="GO" id="GO:0007098">
    <property type="term" value="P:centrosome cycle"/>
    <property type="evidence" value="ECO:0007669"/>
    <property type="project" value="TreeGrafter"/>
</dbReference>
<dbReference type="Pfam" id="PF25762">
    <property type="entry name" value="HAUS1"/>
    <property type="match status" value="1"/>
</dbReference>
<evidence type="ECO:0000259" key="12">
    <source>
        <dbReference type="Pfam" id="PF15303"/>
    </source>
</evidence>
<keyword evidence="14" id="KW-1185">Reference proteome</keyword>
<feature type="compositionally biased region" description="Low complexity" evidence="11">
    <location>
        <begin position="534"/>
        <end position="550"/>
    </location>
</feature>
<comment type="caution">
    <text evidence="13">The sequence shown here is derived from an EMBL/GenBank/DDBJ whole genome shotgun (WGS) entry which is preliminary data.</text>
</comment>
<evidence type="ECO:0000256" key="8">
    <source>
        <dbReference type="ARBA" id="ARBA00023212"/>
    </source>
</evidence>
<comment type="subcellular location">
    <subcellularLocation>
        <location evidence="1">Cytoplasm</location>
        <location evidence="1">Cytoskeleton</location>
        <location evidence="1">Spindle</location>
    </subcellularLocation>
</comment>
<dbReference type="PANTHER" id="PTHR31570:SF1">
    <property type="entry name" value="HAUS AUGMIN-LIKE COMPLEX SUBUNIT 1"/>
    <property type="match status" value="1"/>
</dbReference>
<keyword evidence="3" id="KW-0963">Cytoplasm</keyword>
<protein>
    <recommendedName>
        <fullName evidence="12">E3 ubiquitin-protein ligase Arkadia N-terminal domain-containing protein</fullName>
    </recommendedName>
</protein>
<feature type="region of interest" description="Disordered" evidence="11">
    <location>
        <begin position="615"/>
        <end position="643"/>
    </location>
</feature>
<evidence type="ECO:0000256" key="10">
    <source>
        <dbReference type="SAM" id="Coils"/>
    </source>
</evidence>
<evidence type="ECO:0000313" key="14">
    <source>
        <dbReference type="Proteomes" id="UP001152622"/>
    </source>
</evidence>
<comment type="similarity">
    <text evidence="2">Belongs to the HAUS1 family.</text>
</comment>
<name>A0A9Q1EID9_SYNKA</name>
<accession>A0A9Q1EID9</accession>
<evidence type="ECO:0000313" key="13">
    <source>
        <dbReference type="EMBL" id="KAJ8339356.1"/>
    </source>
</evidence>
<dbReference type="Pfam" id="PF15303">
    <property type="entry name" value="RNF111_N"/>
    <property type="match status" value="1"/>
</dbReference>
<dbReference type="PANTHER" id="PTHR31570">
    <property type="entry name" value="HAUS AUGMIN-LIKE COMPLEX SUBUNIT 1"/>
    <property type="match status" value="1"/>
</dbReference>
<feature type="domain" description="E3 ubiquitin-protein ligase Arkadia N-terminal" evidence="12">
    <location>
        <begin position="396"/>
        <end position="555"/>
    </location>
</feature>
<evidence type="ECO:0000256" key="5">
    <source>
        <dbReference type="ARBA" id="ARBA00022701"/>
    </source>
</evidence>
<evidence type="ECO:0000256" key="1">
    <source>
        <dbReference type="ARBA" id="ARBA00004186"/>
    </source>
</evidence>
<evidence type="ECO:0000256" key="2">
    <source>
        <dbReference type="ARBA" id="ARBA00005479"/>
    </source>
</evidence>
<dbReference type="PRINTS" id="PR02087">
    <property type="entry name" value="HAUSAUGMINL1"/>
</dbReference>
<gene>
    <name evidence="13" type="ORF">SKAU_G00361420</name>
</gene>
<dbReference type="GO" id="GO:0005819">
    <property type="term" value="C:spindle"/>
    <property type="evidence" value="ECO:0007669"/>
    <property type="project" value="UniProtKB-SubCell"/>
</dbReference>
<evidence type="ECO:0000256" key="3">
    <source>
        <dbReference type="ARBA" id="ARBA00022490"/>
    </source>
</evidence>
<keyword evidence="6" id="KW-0498">Mitosis</keyword>
<dbReference type="GO" id="GO:0005829">
    <property type="term" value="C:cytosol"/>
    <property type="evidence" value="ECO:0007669"/>
    <property type="project" value="TreeGrafter"/>
</dbReference>
<dbReference type="InterPro" id="IPR029306">
    <property type="entry name" value="RNF111_N"/>
</dbReference>
<feature type="coiled-coil region" evidence="10">
    <location>
        <begin position="116"/>
        <end position="175"/>
    </location>
</feature>
<evidence type="ECO:0000256" key="6">
    <source>
        <dbReference type="ARBA" id="ARBA00022776"/>
    </source>
</evidence>
<evidence type="ECO:0000256" key="7">
    <source>
        <dbReference type="ARBA" id="ARBA00023054"/>
    </source>
</evidence>
<evidence type="ECO:0000256" key="4">
    <source>
        <dbReference type="ARBA" id="ARBA00022618"/>
    </source>
</evidence>
<keyword evidence="4" id="KW-0132">Cell division</keyword>
<feature type="compositionally biased region" description="Basic and acidic residues" evidence="11">
    <location>
        <begin position="379"/>
        <end position="396"/>
    </location>
</feature>
<dbReference type="GO" id="GO:0005874">
    <property type="term" value="C:microtubule"/>
    <property type="evidence" value="ECO:0007669"/>
    <property type="project" value="UniProtKB-KW"/>
</dbReference>
<proteinExistence type="inferred from homology"/>
<evidence type="ECO:0000256" key="11">
    <source>
        <dbReference type="SAM" id="MobiDB-lite"/>
    </source>
</evidence>
<dbReference type="GO" id="GO:0051301">
    <property type="term" value="P:cell division"/>
    <property type="evidence" value="ECO:0007669"/>
    <property type="project" value="UniProtKB-KW"/>
</dbReference>
<dbReference type="AlphaFoldDB" id="A0A9Q1EID9"/>
<dbReference type="Proteomes" id="UP001152622">
    <property type="component" value="Chromosome 17"/>
</dbReference>
<dbReference type="GO" id="GO:0070652">
    <property type="term" value="C:HAUS complex"/>
    <property type="evidence" value="ECO:0007669"/>
    <property type="project" value="InterPro"/>
</dbReference>
<keyword evidence="8" id="KW-0206">Cytoskeleton</keyword>
<sequence>MCEKITKVSQWLTKIFGDQTPPEYEVNTRTVDILYQLAENSEARCNDVSLVIEDQKQKAVEYQSDGCHLQEVLLQGVGLSSGILAKPASDYLNALEASAMVLKVRDTSLASFVPAINDLTNELLEAEKRDRLMERELTIIRKKLGSSLVLRRTLQEDLKKTLKSQEVENAQAEERLLNMDFVKAKSKDLSFRINMAEEQLASRKMDNSLTHEAILEVSEKIAKLKHEILPLKKKLESYKDLTPSPSLARVKIEEAKRELAAIDAELEMKLKRTFFPSRFSPAQTCSTGVPHQSVLSDKRQREALHFPEMKMADTEKTEEFADSEIPPEHPTAGSVTARVAGAGQDEPIKTETTSPSEKEVDSPLQTEPSPLSMPCLLMELRRDSPESQRASTESEKQPSSGRAYESDDSNPCMLSPSSSGHLADSDTLSSGDEDAATRAGAGGVAAEEGDPGTAAVGQVAAGGRKSRRLRSESEMSTAMAAKKNRCQPSGTERQPNGRLAKAKGHRSQKHKERMRLLRQKREAAARKKYNLLQDSSTSDSDLTCDSSTSSSDDDEVSGSSKTITTNIPDGPPVIAHCDISDTNSDQEALSVDNLLAAAVAQELETFRTQDLGANSLAERGHPGSGSQTGHTEAEFAQGDTPTCGPLQIKEEINIPSSDSEVEIVGVQENTRCIHPRGGVIQSMSSWKHGPVAQYNNSTRQSHLWTAVSPQPNWVSPPEVVDLTLDEDARRKYLL</sequence>
<feature type="compositionally biased region" description="Basic and acidic residues" evidence="11">
    <location>
        <begin position="307"/>
        <end position="319"/>
    </location>
</feature>
<keyword evidence="7 10" id="KW-0175">Coiled coil</keyword>
<feature type="compositionally biased region" description="Basic residues" evidence="11">
    <location>
        <begin position="500"/>
        <end position="518"/>
    </location>
</feature>
<dbReference type="EMBL" id="JAINUF010000017">
    <property type="protein sequence ID" value="KAJ8339356.1"/>
    <property type="molecule type" value="Genomic_DNA"/>
</dbReference>
<feature type="region of interest" description="Disordered" evidence="11">
    <location>
        <begin position="307"/>
        <end position="569"/>
    </location>
</feature>
<feature type="compositionally biased region" description="Polar residues" evidence="11">
    <location>
        <begin position="415"/>
        <end position="430"/>
    </location>
</feature>
<dbReference type="InterPro" id="IPR026243">
    <property type="entry name" value="HAUS1"/>
</dbReference>
<evidence type="ECO:0000256" key="9">
    <source>
        <dbReference type="ARBA" id="ARBA00023306"/>
    </source>
</evidence>
<dbReference type="OrthoDB" id="5372507at2759"/>